<dbReference type="EMBL" id="CM020618">
    <property type="protein sequence ID" value="KAK1859763.1"/>
    <property type="molecule type" value="Genomic_DNA"/>
</dbReference>
<evidence type="ECO:0000313" key="2">
    <source>
        <dbReference type="Proteomes" id="UP000798662"/>
    </source>
</evidence>
<proteinExistence type="predicted"/>
<gene>
    <name evidence="1" type="ORF">I4F81_002357</name>
</gene>
<evidence type="ECO:0000313" key="1">
    <source>
        <dbReference type="EMBL" id="KAK1859763.1"/>
    </source>
</evidence>
<protein>
    <submittedName>
        <fullName evidence="1">Uncharacterized protein</fullName>
    </submittedName>
</protein>
<sequence length="399" mass="41586">MRSYCMHGGASRIPDDLSPEEQEEHIRLRPYLKAFLRLRWAADVPDDKVLLNDDNALRADGTVSVDENGAAAAAHRELAVGRVTGAAEKAAAAAAQVEAAGLTRGDPQLDELLMDMHASTAEPHRSPSPRTGQGVGARVGGGDQAADELPSRTAHEALVKKVDECRGALSLARAGHKSAEATLRNASATQKAVEKQLTAAPREFETRTAEASQAGTSRDEAAARTAVLSAKTAEATLTRDAAVKDAEQARDDLIGARKAAGAAAHRSSVARNDAAEAEARVTKAQAEAASASATLSRLAPALGGAVDEVVRRVGATSQAPSAFCEVTRRFRSMAPTPNADARTGARASIDSVVKDVYALVFDAEAAGTAARKCHAALTKDLRTLEATHGAAMADIDKHM</sequence>
<name>A0ACC3BPC6_PYRYE</name>
<reference evidence="1" key="1">
    <citation type="submission" date="2019-11" db="EMBL/GenBank/DDBJ databases">
        <title>Nori genome reveals adaptations in red seaweeds to the harsh intertidal environment.</title>
        <authorList>
            <person name="Wang D."/>
            <person name="Mao Y."/>
        </authorList>
    </citation>
    <scope>NUCLEOTIDE SEQUENCE</scope>
    <source>
        <tissue evidence="1">Gametophyte</tissue>
    </source>
</reference>
<dbReference type="Proteomes" id="UP000798662">
    <property type="component" value="Chromosome 1"/>
</dbReference>
<keyword evidence="2" id="KW-1185">Reference proteome</keyword>
<organism evidence="1 2">
    <name type="scientific">Pyropia yezoensis</name>
    <name type="common">Susabi-nori</name>
    <name type="synonym">Porphyra yezoensis</name>
    <dbReference type="NCBI Taxonomy" id="2788"/>
    <lineage>
        <taxon>Eukaryota</taxon>
        <taxon>Rhodophyta</taxon>
        <taxon>Bangiophyceae</taxon>
        <taxon>Bangiales</taxon>
        <taxon>Bangiaceae</taxon>
        <taxon>Pyropia</taxon>
    </lineage>
</organism>
<comment type="caution">
    <text evidence="1">The sequence shown here is derived from an EMBL/GenBank/DDBJ whole genome shotgun (WGS) entry which is preliminary data.</text>
</comment>
<accession>A0ACC3BPC6</accession>